<dbReference type="AlphaFoldDB" id="A0A3N4RNG6"/>
<gene>
    <name evidence="6" type="ORF">EDD38_5647</name>
    <name evidence="5" type="ORF">EDD39_6252</name>
</gene>
<dbReference type="InterPro" id="IPR000794">
    <property type="entry name" value="Beta-ketoacyl_synthase"/>
</dbReference>
<evidence type="ECO:0000259" key="4">
    <source>
        <dbReference type="PROSITE" id="PS52004"/>
    </source>
</evidence>
<evidence type="ECO:0000313" key="5">
    <source>
        <dbReference type="EMBL" id="ROR38089.1"/>
    </source>
</evidence>
<dbReference type="PANTHER" id="PTHR11712">
    <property type="entry name" value="POLYKETIDE SYNTHASE-RELATED"/>
    <property type="match status" value="1"/>
</dbReference>
<dbReference type="EMBL" id="RJVJ01000002">
    <property type="protein sequence ID" value="ROR38089.1"/>
    <property type="molecule type" value="Genomic_DNA"/>
</dbReference>
<evidence type="ECO:0000313" key="8">
    <source>
        <dbReference type="Proteomes" id="UP000267408"/>
    </source>
</evidence>
<dbReference type="RefSeq" id="WP_123562462.1">
    <property type="nucleotide sequence ID" value="NZ_RJVJ01000002.1"/>
</dbReference>
<accession>A0A3N4RNG6</accession>
<keyword evidence="2 3" id="KW-0808">Transferase</keyword>
<sequence length="380" mass="38434">MADPVPDLEPVITGLSALSACGRGAEVLYERAAAGEPAFGPVTRFDVSRFRAGAAAQLPGNPVLADELAAVTEEACTAARLSAGQRAGSRLLLAGHTDPAAARLPAADRARRTPAADARTLADRCGLRAGHRAYTTACVAGSTAVADAAAAIRTGSAERVVVAAGYLVDEEHFALFDAGRALAPDGRVRPFSAGRQGMVLGDGVAAVVLESAAAARRRGAPVLARLAGWGRAGDAHHVSQPHPQGTGLARAVRNALHRAGRRPEDIGYVNAHGTGTAASDAAETVGLRAALGDRAALVPVSSSKSVHGHTLESSGLLELVVTVGTLRAGRLPVNAGYLGADERCGLNLVTEGPHRAAPRYALSLNAAFGGANTALLVGAA</sequence>
<keyword evidence="7" id="KW-1185">Reference proteome</keyword>
<dbReference type="OrthoDB" id="2523650at2"/>
<name>A0A3N4RNG6_9ACTN</name>
<organism evidence="6 7">
    <name type="scientific">Kitasatospora cineracea</name>
    <dbReference type="NCBI Taxonomy" id="88074"/>
    <lineage>
        <taxon>Bacteria</taxon>
        <taxon>Bacillati</taxon>
        <taxon>Actinomycetota</taxon>
        <taxon>Actinomycetes</taxon>
        <taxon>Kitasatosporales</taxon>
        <taxon>Streptomycetaceae</taxon>
        <taxon>Kitasatospora</taxon>
    </lineage>
</organism>
<dbReference type="InterPro" id="IPR020841">
    <property type="entry name" value="PKS_Beta-ketoAc_synthase_dom"/>
</dbReference>
<dbReference type="Pfam" id="PF00109">
    <property type="entry name" value="ketoacyl-synt"/>
    <property type="match status" value="1"/>
</dbReference>
<dbReference type="Pfam" id="PF02801">
    <property type="entry name" value="Ketoacyl-synt_C"/>
    <property type="match status" value="1"/>
</dbReference>
<dbReference type="Gene3D" id="3.40.47.10">
    <property type="match status" value="1"/>
</dbReference>
<dbReference type="InterPro" id="IPR016039">
    <property type="entry name" value="Thiolase-like"/>
</dbReference>
<comment type="caution">
    <text evidence="6">The sequence shown here is derived from an EMBL/GenBank/DDBJ whole genome shotgun (WGS) entry which is preliminary data.</text>
</comment>
<protein>
    <submittedName>
        <fullName evidence="6">3-oxoacyl-(Acyl-carrier-protein) synthase</fullName>
    </submittedName>
</protein>
<dbReference type="GO" id="GO:0004315">
    <property type="term" value="F:3-oxoacyl-[acyl-carrier-protein] synthase activity"/>
    <property type="evidence" value="ECO:0007669"/>
    <property type="project" value="TreeGrafter"/>
</dbReference>
<evidence type="ECO:0000313" key="7">
    <source>
        <dbReference type="Proteomes" id="UP000266906"/>
    </source>
</evidence>
<reference evidence="7 8" key="1">
    <citation type="submission" date="2018-11" db="EMBL/GenBank/DDBJ databases">
        <title>Sequencing the genomes of 1000 actinobacteria strains.</title>
        <authorList>
            <person name="Klenk H.-P."/>
        </authorList>
    </citation>
    <scope>NUCLEOTIDE SEQUENCE [LARGE SCALE GENOMIC DNA]</scope>
    <source>
        <strain evidence="5 8">DSM 44780</strain>
        <strain evidence="6 7">DSM 44781</strain>
    </source>
</reference>
<evidence type="ECO:0000256" key="1">
    <source>
        <dbReference type="ARBA" id="ARBA00008467"/>
    </source>
</evidence>
<dbReference type="PROSITE" id="PS52004">
    <property type="entry name" value="KS3_2"/>
    <property type="match status" value="1"/>
</dbReference>
<dbReference type="Proteomes" id="UP000266906">
    <property type="component" value="Unassembled WGS sequence"/>
</dbReference>
<dbReference type="SMART" id="SM00825">
    <property type="entry name" value="PKS_KS"/>
    <property type="match status" value="1"/>
</dbReference>
<feature type="domain" description="Ketosynthase family 3 (KS3)" evidence="4">
    <location>
        <begin position="7"/>
        <end position="379"/>
    </location>
</feature>
<dbReference type="Proteomes" id="UP000267408">
    <property type="component" value="Unassembled WGS sequence"/>
</dbReference>
<dbReference type="SUPFAM" id="SSF53901">
    <property type="entry name" value="Thiolase-like"/>
    <property type="match status" value="2"/>
</dbReference>
<accession>A0A8G1XCX1</accession>
<dbReference type="PANTHER" id="PTHR11712:SF336">
    <property type="entry name" value="3-OXOACYL-[ACYL-CARRIER-PROTEIN] SYNTHASE, MITOCHONDRIAL"/>
    <property type="match status" value="1"/>
</dbReference>
<dbReference type="InterPro" id="IPR014031">
    <property type="entry name" value="Ketoacyl_synth_C"/>
</dbReference>
<dbReference type="EMBL" id="RKQG01000002">
    <property type="protein sequence ID" value="RPE28510.1"/>
    <property type="molecule type" value="Genomic_DNA"/>
</dbReference>
<dbReference type="InterPro" id="IPR014030">
    <property type="entry name" value="Ketoacyl_synth_N"/>
</dbReference>
<proteinExistence type="inferred from homology"/>
<dbReference type="GO" id="GO:0006633">
    <property type="term" value="P:fatty acid biosynthetic process"/>
    <property type="evidence" value="ECO:0007669"/>
    <property type="project" value="TreeGrafter"/>
</dbReference>
<evidence type="ECO:0000256" key="3">
    <source>
        <dbReference type="RuleBase" id="RU003694"/>
    </source>
</evidence>
<comment type="similarity">
    <text evidence="1 3">Belongs to the thiolase-like superfamily. Beta-ketoacyl-ACP synthases family.</text>
</comment>
<dbReference type="GO" id="GO:0005829">
    <property type="term" value="C:cytosol"/>
    <property type="evidence" value="ECO:0007669"/>
    <property type="project" value="TreeGrafter"/>
</dbReference>
<evidence type="ECO:0000313" key="6">
    <source>
        <dbReference type="EMBL" id="RPE28510.1"/>
    </source>
</evidence>
<evidence type="ECO:0000256" key="2">
    <source>
        <dbReference type="ARBA" id="ARBA00022679"/>
    </source>
</evidence>